<dbReference type="InterPro" id="IPR009079">
    <property type="entry name" value="4_helix_cytokine-like_core"/>
</dbReference>
<keyword evidence="5 9" id="KW-0653">Protein transport</keyword>
<keyword evidence="12" id="KW-1185">Reference proteome</keyword>
<dbReference type="GO" id="GO:0000139">
    <property type="term" value="C:Golgi membrane"/>
    <property type="evidence" value="ECO:0007669"/>
    <property type="project" value="UniProtKB-SubCell"/>
</dbReference>
<evidence type="ECO:0000313" key="11">
    <source>
        <dbReference type="EMBL" id="RPA82214.1"/>
    </source>
</evidence>
<comment type="subcellular location">
    <subcellularLocation>
        <location evidence="1">Golgi apparatus membrane</location>
        <topology evidence="1">Single-pass type IV membrane protein</topology>
    </subcellularLocation>
</comment>
<evidence type="ECO:0000256" key="1">
    <source>
        <dbReference type="ARBA" id="ARBA00004409"/>
    </source>
</evidence>
<dbReference type="GO" id="GO:0048219">
    <property type="term" value="P:inter-Golgi cisterna vesicle-mediated transport"/>
    <property type="evidence" value="ECO:0007669"/>
    <property type="project" value="TreeGrafter"/>
</dbReference>
<dbReference type="GO" id="GO:0006888">
    <property type="term" value="P:endoplasmic reticulum to Golgi vesicle-mediated transport"/>
    <property type="evidence" value="ECO:0007669"/>
    <property type="project" value="InterPro"/>
</dbReference>
<comment type="similarity">
    <text evidence="2 9">Belongs to the GOSR1 family.</text>
</comment>
<dbReference type="STRING" id="1160509.A0A3N4IKR1"/>
<keyword evidence="4 10" id="KW-0812">Transmembrane</keyword>
<dbReference type="GO" id="GO:0005797">
    <property type="term" value="C:Golgi medial cisterna"/>
    <property type="evidence" value="ECO:0007669"/>
    <property type="project" value="TreeGrafter"/>
</dbReference>
<dbReference type="PIRSF" id="PIRSF027109">
    <property type="entry name" value="Golgi_SNARE"/>
    <property type="match status" value="1"/>
</dbReference>
<dbReference type="Pfam" id="PF12352">
    <property type="entry name" value="V-SNARE_C"/>
    <property type="match status" value="1"/>
</dbReference>
<proteinExistence type="inferred from homology"/>
<dbReference type="SUPFAM" id="SSF47266">
    <property type="entry name" value="4-helical cytokines"/>
    <property type="match status" value="1"/>
</dbReference>
<dbReference type="Proteomes" id="UP000275078">
    <property type="component" value="Unassembled WGS sequence"/>
</dbReference>
<dbReference type="OrthoDB" id="422156at2759"/>
<organism evidence="11 12">
    <name type="scientific">Ascobolus immersus RN42</name>
    <dbReference type="NCBI Taxonomy" id="1160509"/>
    <lineage>
        <taxon>Eukaryota</taxon>
        <taxon>Fungi</taxon>
        <taxon>Dikarya</taxon>
        <taxon>Ascomycota</taxon>
        <taxon>Pezizomycotina</taxon>
        <taxon>Pezizomycetes</taxon>
        <taxon>Pezizales</taxon>
        <taxon>Ascobolaceae</taxon>
        <taxon>Ascobolus</taxon>
    </lineage>
</organism>
<evidence type="ECO:0000256" key="2">
    <source>
        <dbReference type="ARBA" id="ARBA00008473"/>
    </source>
</evidence>
<keyword evidence="9" id="KW-0931">ER-Golgi transport</keyword>
<dbReference type="GO" id="GO:0031201">
    <property type="term" value="C:SNARE complex"/>
    <property type="evidence" value="ECO:0007669"/>
    <property type="project" value="TreeGrafter"/>
</dbReference>
<sequence>MTTAIADNWAQTRQKIRSLENQTEALFQTYAHLQNNPAPQPTPEETQTTTRLESLFDEREALNATLNRILDSQPNTSTTKLQNLLRHREILTEHRREYTRISSSIATARSRANLTQSVRNDISAYHSAQDGGRDRTAEIEEEEYMLGERGRLEDSLAQVDSVISRAYEVNDSLTQQRIMLNHVGRRIQSVAGRIPGINKLMEKINTRKRRDSVILAVLIAFCVLLIWWMR</sequence>
<evidence type="ECO:0000313" key="12">
    <source>
        <dbReference type="Proteomes" id="UP000275078"/>
    </source>
</evidence>
<name>A0A3N4IKR1_ASCIM</name>
<dbReference type="AlphaFoldDB" id="A0A3N4IKR1"/>
<keyword evidence="7 9" id="KW-0333">Golgi apparatus</keyword>
<evidence type="ECO:0000256" key="9">
    <source>
        <dbReference type="PIRNR" id="PIRNR027109"/>
    </source>
</evidence>
<dbReference type="EMBL" id="ML119673">
    <property type="protein sequence ID" value="RPA82214.1"/>
    <property type="molecule type" value="Genomic_DNA"/>
</dbReference>
<evidence type="ECO:0000256" key="6">
    <source>
        <dbReference type="ARBA" id="ARBA00022989"/>
    </source>
</evidence>
<keyword evidence="8 9" id="KW-0472">Membrane</keyword>
<reference evidence="11 12" key="1">
    <citation type="journal article" date="2018" name="Nat. Ecol. Evol.">
        <title>Pezizomycetes genomes reveal the molecular basis of ectomycorrhizal truffle lifestyle.</title>
        <authorList>
            <person name="Murat C."/>
            <person name="Payen T."/>
            <person name="Noel B."/>
            <person name="Kuo A."/>
            <person name="Morin E."/>
            <person name="Chen J."/>
            <person name="Kohler A."/>
            <person name="Krizsan K."/>
            <person name="Balestrini R."/>
            <person name="Da Silva C."/>
            <person name="Montanini B."/>
            <person name="Hainaut M."/>
            <person name="Levati E."/>
            <person name="Barry K.W."/>
            <person name="Belfiori B."/>
            <person name="Cichocki N."/>
            <person name="Clum A."/>
            <person name="Dockter R.B."/>
            <person name="Fauchery L."/>
            <person name="Guy J."/>
            <person name="Iotti M."/>
            <person name="Le Tacon F."/>
            <person name="Lindquist E.A."/>
            <person name="Lipzen A."/>
            <person name="Malagnac F."/>
            <person name="Mello A."/>
            <person name="Molinier V."/>
            <person name="Miyauchi S."/>
            <person name="Poulain J."/>
            <person name="Riccioni C."/>
            <person name="Rubini A."/>
            <person name="Sitrit Y."/>
            <person name="Splivallo R."/>
            <person name="Traeger S."/>
            <person name="Wang M."/>
            <person name="Zifcakova L."/>
            <person name="Wipf D."/>
            <person name="Zambonelli A."/>
            <person name="Paolocci F."/>
            <person name="Nowrousian M."/>
            <person name="Ottonello S."/>
            <person name="Baldrian P."/>
            <person name="Spatafora J.W."/>
            <person name="Henrissat B."/>
            <person name="Nagy L.G."/>
            <person name="Aury J.M."/>
            <person name="Wincker P."/>
            <person name="Grigoriev I.V."/>
            <person name="Bonfante P."/>
            <person name="Martin F.M."/>
        </authorList>
    </citation>
    <scope>NUCLEOTIDE SEQUENCE [LARGE SCALE GENOMIC DNA]</scope>
    <source>
        <strain evidence="11 12">RN42</strain>
    </source>
</reference>
<feature type="transmembrane region" description="Helical" evidence="10">
    <location>
        <begin position="212"/>
        <end position="229"/>
    </location>
</feature>
<dbReference type="GO" id="GO:0005484">
    <property type="term" value="F:SNAP receptor activity"/>
    <property type="evidence" value="ECO:0007669"/>
    <property type="project" value="TreeGrafter"/>
</dbReference>
<evidence type="ECO:0000256" key="3">
    <source>
        <dbReference type="ARBA" id="ARBA00022448"/>
    </source>
</evidence>
<keyword evidence="3 9" id="KW-0813">Transport</keyword>
<evidence type="ECO:0000256" key="7">
    <source>
        <dbReference type="ARBA" id="ARBA00023034"/>
    </source>
</evidence>
<dbReference type="InterPro" id="IPR023601">
    <property type="entry name" value="Golgi_SNAP_su1"/>
</dbReference>
<dbReference type="GO" id="GO:0005801">
    <property type="term" value="C:cis-Golgi network"/>
    <property type="evidence" value="ECO:0007669"/>
    <property type="project" value="InterPro"/>
</dbReference>
<evidence type="ECO:0000256" key="4">
    <source>
        <dbReference type="ARBA" id="ARBA00022692"/>
    </source>
</evidence>
<protein>
    <recommendedName>
        <fullName evidence="9">Golgi SNAP receptor complex member 1</fullName>
    </recommendedName>
</protein>
<comment type="function">
    <text evidence="9">Involved in transport from the ER to the Golgi apparatus as well as in intra-Golgi transport. It belongs to a super-family of proteins called t-SNAREs or soluble NSF (N-ethylmaleimide-sensitive factor) attachment protein receptor.</text>
</comment>
<dbReference type="GO" id="GO:0015031">
    <property type="term" value="P:protein transport"/>
    <property type="evidence" value="ECO:0007669"/>
    <property type="project" value="UniProtKB-KW"/>
</dbReference>
<accession>A0A3N4IKR1</accession>
<dbReference type="GO" id="GO:0006906">
    <property type="term" value="P:vesicle fusion"/>
    <property type="evidence" value="ECO:0007669"/>
    <property type="project" value="TreeGrafter"/>
</dbReference>
<evidence type="ECO:0000256" key="5">
    <source>
        <dbReference type="ARBA" id="ARBA00022927"/>
    </source>
</evidence>
<dbReference type="PANTHER" id="PTHR21094:SF2">
    <property type="entry name" value="GOLGI SNAP RECEPTOR COMPLEX MEMBER 1"/>
    <property type="match status" value="1"/>
</dbReference>
<dbReference type="PANTHER" id="PTHR21094">
    <property type="entry name" value="GOS-28 SNARE- RELATED"/>
    <property type="match status" value="1"/>
</dbReference>
<gene>
    <name evidence="11" type="ORF">BJ508DRAFT_225056</name>
</gene>
<keyword evidence="6 10" id="KW-1133">Transmembrane helix</keyword>
<evidence type="ECO:0000256" key="10">
    <source>
        <dbReference type="SAM" id="Phobius"/>
    </source>
</evidence>
<comment type="subunit">
    <text evidence="9">Component of several multiprotein Golgi SNARE complexes.</text>
</comment>
<evidence type="ECO:0000256" key="8">
    <source>
        <dbReference type="ARBA" id="ARBA00023136"/>
    </source>
</evidence>